<keyword evidence="2" id="KW-0238">DNA-binding</keyword>
<dbReference type="Pfam" id="PF00196">
    <property type="entry name" value="GerE"/>
    <property type="match status" value="1"/>
</dbReference>
<protein>
    <submittedName>
        <fullName evidence="6">Helix-turn-helix transcriptional regulator</fullName>
    </submittedName>
</protein>
<dbReference type="PRINTS" id="PR00038">
    <property type="entry name" value="HTHLUXR"/>
</dbReference>
<comment type="caution">
    <text evidence="6">The sequence shown here is derived from an EMBL/GenBank/DDBJ whole genome shotgun (WGS) entry which is preliminary data.</text>
</comment>
<dbReference type="EMBL" id="JAAIJQ010000004">
    <property type="protein sequence ID" value="NEV60710.1"/>
    <property type="molecule type" value="Genomic_DNA"/>
</dbReference>
<dbReference type="SUPFAM" id="SSF46894">
    <property type="entry name" value="C-terminal effector domain of the bipartite response regulators"/>
    <property type="match status" value="1"/>
</dbReference>
<dbReference type="InterPro" id="IPR016032">
    <property type="entry name" value="Sig_transdc_resp-reg_C-effctor"/>
</dbReference>
<dbReference type="InterPro" id="IPR036388">
    <property type="entry name" value="WH-like_DNA-bd_sf"/>
</dbReference>
<dbReference type="GO" id="GO:0006355">
    <property type="term" value="P:regulation of DNA-templated transcription"/>
    <property type="evidence" value="ECO:0007669"/>
    <property type="project" value="InterPro"/>
</dbReference>
<evidence type="ECO:0000256" key="2">
    <source>
        <dbReference type="ARBA" id="ARBA00023125"/>
    </source>
</evidence>
<dbReference type="InterPro" id="IPR003018">
    <property type="entry name" value="GAF"/>
</dbReference>
<feature type="domain" description="HTH luxR-type" evidence="5">
    <location>
        <begin position="289"/>
        <end position="349"/>
    </location>
</feature>
<evidence type="ECO:0000313" key="6">
    <source>
        <dbReference type="EMBL" id="NEV60710.1"/>
    </source>
</evidence>
<accession>A0A6M0JT53</accession>
<evidence type="ECO:0000256" key="4">
    <source>
        <dbReference type="SAM" id="MobiDB-lite"/>
    </source>
</evidence>
<dbReference type="PROSITE" id="PS00622">
    <property type="entry name" value="HTH_LUXR_1"/>
    <property type="match status" value="1"/>
</dbReference>
<organism evidence="6 7">
    <name type="scientific">Thiorhodococcus minor</name>
    <dbReference type="NCBI Taxonomy" id="57489"/>
    <lineage>
        <taxon>Bacteria</taxon>
        <taxon>Pseudomonadati</taxon>
        <taxon>Pseudomonadota</taxon>
        <taxon>Gammaproteobacteria</taxon>
        <taxon>Chromatiales</taxon>
        <taxon>Chromatiaceae</taxon>
        <taxon>Thiorhodococcus</taxon>
    </lineage>
</organism>
<dbReference type="RefSeq" id="WP_164450756.1">
    <property type="nucleotide sequence ID" value="NZ_JAAIJQ010000004.1"/>
</dbReference>
<dbReference type="PANTHER" id="PTHR44688">
    <property type="entry name" value="DNA-BINDING TRANSCRIPTIONAL ACTIVATOR DEVR_DOSR"/>
    <property type="match status" value="1"/>
</dbReference>
<sequence>MKDPLNASKQQVLGLVNSLYALQGEELISDRVLASLQEFVPFDAGALYQIDRTTYEIAQGKCSGKDAGLIRAYLQKHASTDPCSLSTRCPTRLNQPSKLSSVLARHPDAALTVQRARTRFGFEHALTVVAGWRGGAIALLRLHRRASRSDFTDHELELIGGIAPHIAMSMVFNEANDSHSAAPQTGLLALTGDNQLVYANDSVQELLSEAAPEAIRYLAESKSVWRSQGDRVFRLRILPLGDRSLLSWIDREARALPHCIGQGKAAPVIVIAVEPIQRRQALATRLVHSRLSRREVEVALCVMRGLSNADIAAELSIDEKTVKDHLRRIYGKIDVRSRTAMISKVLGLEAELTAISASATSPRSPQQRTRSPSPELEQC</sequence>
<dbReference type="PANTHER" id="PTHR44688:SF16">
    <property type="entry name" value="DNA-BINDING TRANSCRIPTIONAL ACTIVATOR DEVR_DOSR"/>
    <property type="match status" value="1"/>
</dbReference>
<evidence type="ECO:0000259" key="5">
    <source>
        <dbReference type="PROSITE" id="PS50043"/>
    </source>
</evidence>
<dbReference type="Proteomes" id="UP000483379">
    <property type="component" value="Unassembled WGS sequence"/>
</dbReference>
<feature type="region of interest" description="Disordered" evidence="4">
    <location>
        <begin position="357"/>
        <end position="379"/>
    </location>
</feature>
<dbReference type="AlphaFoldDB" id="A0A6M0JT53"/>
<dbReference type="InterPro" id="IPR029016">
    <property type="entry name" value="GAF-like_dom_sf"/>
</dbReference>
<name>A0A6M0JT53_9GAMM</name>
<dbReference type="CDD" id="cd06170">
    <property type="entry name" value="LuxR_C_like"/>
    <property type="match status" value="1"/>
</dbReference>
<evidence type="ECO:0000256" key="3">
    <source>
        <dbReference type="ARBA" id="ARBA00023163"/>
    </source>
</evidence>
<dbReference type="PROSITE" id="PS50043">
    <property type="entry name" value="HTH_LUXR_2"/>
    <property type="match status" value="1"/>
</dbReference>
<feature type="compositionally biased region" description="Polar residues" evidence="4">
    <location>
        <begin position="357"/>
        <end position="372"/>
    </location>
</feature>
<dbReference type="InterPro" id="IPR000792">
    <property type="entry name" value="Tscrpt_reg_LuxR_C"/>
</dbReference>
<dbReference type="Gene3D" id="3.30.450.40">
    <property type="match status" value="1"/>
</dbReference>
<proteinExistence type="predicted"/>
<gene>
    <name evidence="6" type="ORF">G3446_02170</name>
</gene>
<keyword evidence="3" id="KW-0804">Transcription</keyword>
<reference evidence="6 7" key="1">
    <citation type="submission" date="2020-02" db="EMBL/GenBank/DDBJ databases">
        <title>Genome sequences of Thiorhodococcus mannitoliphagus and Thiorhodococcus minor, purple sulfur photosynthetic bacteria in the gammaproteobacterial family, Chromatiaceae.</title>
        <authorList>
            <person name="Aviles F.A."/>
            <person name="Meyer T.E."/>
            <person name="Kyndt J.A."/>
        </authorList>
    </citation>
    <scope>NUCLEOTIDE SEQUENCE [LARGE SCALE GENOMIC DNA]</scope>
    <source>
        <strain evidence="6 7">DSM 11518</strain>
    </source>
</reference>
<evidence type="ECO:0000313" key="7">
    <source>
        <dbReference type="Proteomes" id="UP000483379"/>
    </source>
</evidence>
<evidence type="ECO:0000256" key="1">
    <source>
        <dbReference type="ARBA" id="ARBA00023015"/>
    </source>
</evidence>
<dbReference type="Pfam" id="PF01590">
    <property type="entry name" value="GAF"/>
    <property type="match status" value="1"/>
</dbReference>
<dbReference type="GO" id="GO:0003677">
    <property type="term" value="F:DNA binding"/>
    <property type="evidence" value="ECO:0007669"/>
    <property type="project" value="UniProtKB-KW"/>
</dbReference>
<keyword evidence="7" id="KW-1185">Reference proteome</keyword>
<dbReference type="Gene3D" id="1.10.10.10">
    <property type="entry name" value="Winged helix-like DNA-binding domain superfamily/Winged helix DNA-binding domain"/>
    <property type="match status" value="1"/>
</dbReference>
<dbReference type="SMART" id="SM00421">
    <property type="entry name" value="HTH_LUXR"/>
    <property type="match status" value="1"/>
</dbReference>
<keyword evidence="1" id="KW-0805">Transcription regulation</keyword>